<protein>
    <submittedName>
        <fullName evidence="3">Gfo/Idh/MocA family oxidoreductase</fullName>
    </submittedName>
</protein>
<evidence type="ECO:0000259" key="1">
    <source>
        <dbReference type="Pfam" id="PF01408"/>
    </source>
</evidence>
<dbReference type="InterPro" id="IPR036291">
    <property type="entry name" value="NAD(P)-bd_dom_sf"/>
</dbReference>
<gene>
    <name evidence="3" type="ORF">G9Q97_22565</name>
</gene>
<dbReference type="Proteomes" id="UP000649799">
    <property type="component" value="Unassembled WGS sequence"/>
</dbReference>
<dbReference type="SUPFAM" id="SSF51735">
    <property type="entry name" value="NAD(P)-binding Rossmann-fold domains"/>
    <property type="match status" value="1"/>
</dbReference>
<evidence type="ECO:0000259" key="2">
    <source>
        <dbReference type="Pfam" id="PF19051"/>
    </source>
</evidence>
<dbReference type="Pfam" id="PF01408">
    <property type="entry name" value="GFO_IDH_MocA"/>
    <property type="match status" value="1"/>
</dbReference>
<dbReference type="InterPro" id="IPR006311">
    <property type="entry name" value="TAT_signal"/>
</dbReference>
<dbReference type="PANTHER" id="PTHR43818:SF5">
    <property type="entry name" value="OXIDOREDUCTASE FAMILY PROTEIN"/>
    <property type="match status" value="1"/>
</dbReference>
<proteinExistence type="predicted"/>
<dbReference type="EMBL" id="JAANYN010000015">
    <property type="protein sequence ID" value="NHE59603.1"/>
    <property type="molecule type" value="Genomic_DNA"/>
</dbReference>
<evidence type="ECO:0000313" key="3">
    <source>
        <dbReference type="EMBL" id="NHE59603.1"/>
    </source>
</evidence>
<dbReference type="PROSITE" id="PS51318">
    <property type="entry name" value="TAT"/>
    <property type="match status" value="1"/>
</dbReference>
<dbReference type="Gene3D" id="3.40.50.720">
    <property type="entry name" value="NAD(P)-binding Rossmann-like Domain"/>
    <property type="match status" value="1"/>
</dbReference>
<dbReference type="Gene3D" id="3.30.360.10">
    <property type="entry name" value="Dihydrodipicolinate Reductase, domain 2"/>
    <property type="match status" value="1"/>
</dbReference>
<dbReference type="InterPro" id="IPR050463">
    <property type="entry name" value="Gfo/Idh/MocA_oxidrdct_glycsds"/>
</dbReference>
<comment type="caution">
    <text evidence="3">The sequence shown here is derived from an EMBL/GenBank/DDBJ whole genome shotgun (WGS) entry which is preliminary data.</text>
</comment>
<feature type="domain" description="Gfo/Idh/MocA-like oxidoreductase bacterial type C-terminal" evidence="2">
    <location>
        <begin position="211"/>
        <end position="269"/>
    </location>
</feature>
<dbReference type="Pfam" id="PF19051">
    <property type="entry name" value="GFO_IDH_MocA_C2"/>
    <property type="match status" value="1"/>
</dbReference>
<dbReference type="InterPro" id="IPR043906">
    <property type="entry name" value="Gfo/Idh/MocA_OxRdtase_bact_C"/>
</dbReference>
<accession>A0ABX0HF62</accession>
<dbReference type="RefSeq" id="WP_166151177.1">
    <property type="nucleotide sequence ID" value="NZ_JAANYN010000015.1"/>
</dbReference>
<organism evidence="3 4">
    <name type="scientific">Cyclobacterium plantarum</name>
    <dbReference type="NCBI Taxonomy" id="2716263"/>
    <lineage>
        <taxon>Bacteria</taxon>
        <taxon>Pseudomonadati</taxon>
        <taxon>Bacteroidota</taxon>
        <taxon>Cytophagia</taxon>
        <taxon>Cytophagales</taxon>
        <taxon>Cyclobacteriaceae</taxon>
        <taxon>Cyclobacterium</taxon>
    </lineage>
</organism>
<feature type="domain" description="Gfo/Idh/MocA-like oxidoreductase N-terminal" evidence="1">
    <location>
        <begin position="45"/>
        <end position="166"/>
    </location>
</feature>
<reference evidence="3 4" key="1">
    <citation type="submission" date="2020-03" db="EMBL/GenBank/DDBJ databases">
        <title>Cyclobacterium plantarum sp. nov., a marine bacterium isolated from a coastal-marine wetland.</title>
        <authorList>
            <person name="Sanchez-Porro C."/>
            <person name="Ventosa A."/>
            <person name="Amoozegar M."/>
        </authorList>
    </citation>
    <scope>NUCLEOTIDE SEQUENCE [LARGE SCALE GENOMIC DNA]</scope>
    <source>
        <strain evidence="3 4">GBPx2</strain>
    </source>
</reference>
<dbReference type="InterPro" id="IPR000683">
    <property type="entry name" value="Gfo/Idh/MocA-like_OxRdtase_N"/>
</dbReference>
<dbReference type="PANTHER" id="PTHR43818">
    <property type="entry name" value="BCDNA.GH03377"/>
    <property type="match status" value="1"/>
</dbReference>
<dbReference type="SUPFAM" id="SSF55347">
    <property type="entry name" value="Glyceraldehyde-3-phosphate dehydrogenase-like, C-terminal domain"/>
    <property type="match status" value="1"/>
</dbReference>
<evidence type="ECO:0000313" key="4">
    <source>
        <dbReference type="Proteomes" id="UP000649799"/>
    </source>
</evidence>
<name>A0ABX0HF62_9BACT</name>
<keyword evidence="4" id="KW-1185">Reference proteome</keyword>
<sequence>MTKRREFLKKTALSTAGISFSGLGFSAKSYASIMGSNDRINLAQIGIRNQGTVHLDNYCSLKDSHNVALRVLCDADEALFDVKAKLVEDKTGARPGLEWDLRKVLDNKEIDAVSMATPNHWHALATVWACQAGKHVYVEKPASHTIWEGRKMVEASQRTGLTVQVGLTNRAYTNVRDAIQFLHEGGIGKVYMARALTYKLRNSYGTAKDSDPPPGFHYDQWLGPAPYRPYNEKRSHYNWHWFWDTGNGDSGNTGTHQLDIARWGLQKYEHPETVYSRGGIYGFDQDACKPEDCTPGTLVYGDVNTYGHDPSMQETPNIQTALFNYADGTLLEYEARGRYTNHEGSDGREVGNLFYGSEGWLEIAGNSWRAFHHRDTRPFASSKEQASGPEATLFSNFLETIRSGDNRQLQCTMQEGFYSSALPLLANISYRVRRELRFLGDREQFANDPEANTYLSKIYREPFSFPKIT</sequence>